<keyword evidence="12" id="KW-0539">Nucleus</keyword>
<dbReference type="InterPro" id="IPR049730">
    <property type="entry name" value="SNF2/RAD54-like_C"/>
</dbReference>
<dbReference type="PROSITE" id="PS51194">
    <property type="entry name" value="HELICASE_CTER"/>
    <property type="match status" value="1"/>
</dbReference>
<keyword evidence="7" id="KW-0378">Hydrolase</keyword>
<protein>
    <recommendedName>
        <fullName evidence="18">DNA repair protein RAD5</fullName>
    </recommendedName>
</protein>
<evidence type="ECO:0000256" key="3">
    <source>
        <dbReference type="ARBA" id="ARBA00022723"/>
    </source>
</evidence>
<dbReference type="SUPFAM" id="SSF57850">
    <property type="entry name" value="RING/U-box"/>
    <property type="match status" value="1"/>
</dbReference>
<dbReference type="InterPro" id="IPR027417">
    <property type="entry name" value="P-loop_NTPase"/>
</dbReference>
<comment type="similarity">
    <text evidence="2">Belongs to the SNF2/RAD54 helicase family.</text>
</comment>
<dbReference type="GO" id="GO:0006281">
    <property type="term" value="P:DNA repair"/>
    <property type="evidence" value="ECO:0007669"/>
    <property type="project" value="UniProtKB-KW"/>
</dbReference>
<dbReference type="AlphaFoldDB" id="A0A1X0QXI9"/>
<dbReference type="Proteomes" id="UP000242414">
    <property type="component" value="Unassembled WGS sequence"/>
</dbReference>
<organism evidence="17">
    <name type="scientific">Rhizopus microsporus var. microsporus</name>
    <dbReference type="NCBI Taxonomy" id="86635"/>
    <lineage>
        <taxon>Eukaryota</taxon>
        <taxon>Fungi</taxon>
        <taxon>Fungi incertae sedis</taxon>
        <taxon>Mucoromycota</taxon>
        <taxon>Mucoromycotina</taxon>
        <taxon>Mucoromycetes</taxon>
        <taxon>Mucorales</taxon>
        <taxon>Mucorineae</taxon>
        <taxon>Rhizopodaceae</taxon>
        <taxon>Rhizopus</taxon>
    </lineage>
</organism>
<evidence type="ECO:0000256" key="5">
    <source>
        <dbReference type="ARBA" id="ARBA00022763"/>
    </source>
</evidence>
<keyword evidence="11" id="KW-0234">DNA repair</keyword>
<dbReference type="Pfam" id="PF14555">
    <property type="entry name" value="UBA_4"/>
    <property type="match status" value="1"/>
</dbReference>
<dbReference type="SMART" id="SM00910">
    <property type="entry name" value="HIRAN"/>
    <property type="match status" value="1"/>
</dbReference>
<evidence type="ECO:0000256" key="9">
    <source>
        <dbReference type="ARBA" id="ARBA00022833"/>
    </source>
</evidence>
<evidence type="ECO:0000256" key="11">
    <source>
        <dbReference type="ARBA" id="ARBA00023204"/>
    </source>
</evidence>
<evidence type="ECO:0000256" key="7">
    <source>
        <dbReference type="ARBA" id="ARBA00022801"/>
    </source>
</evidence>
<evidence type="ECO:0000256" key="1">
    <source>
        <dbReference type="ARBA" id="ARBA00004123"/>
    </source>
</evidence>
<keyword evidence="10" id="KW-0067">ATP-binding</keyword>
<dbReference type="GO" id="GO:0008270">
    <property type="term" value="F:zinc ion binding"/>
    <property type="evidence" value="ECO:0007669"/>
    <property type="project" value="UniProtKB-KW"/>
</dbReference>
<dbReference type="GO" id="GO:0004386">
    <property type="term" value="F:helicase activity"/>
    <property type="evidence" value="ECO:0007669"/>
    <property type="project" value="UniProtKB-KW"/>
</dbReference>
<dbReference type="GO" id="GO:0008094">
    <property type="term" value="F:ATP-dependent activity, acting on DNA"/>
    <property type="evidence" value="ECO:0007669"/>
    <property type="project" value="TreeGrafter"/>
</dbReference>
<keyword evidence="6 13" id="KW-0863">Zinc-finger</keyword>
<dbReference type="InterPro" id="IPR050628">
    <property type="entry name" value="SNF2_RAD54_helicase_TF"/>
</dbReference>
<dbReference type="InterPro" id="IPR000330">
    <property type="entry name" value="SNF2_N"/>
</dbReference>
<evidence type="ECO:0000259" key="15">
    <source>
        <dbReference type="PROSITE" id="PS51192"/>
    </source>
</evidence>
<dbReference type="Pfam" id="PF08797">
    <property type="entry name" value="HIRAN"/>
    <property type="match status" value="1"/>
</dbReference>
<dbReference type="EMBL" id="KV921971">
    <property type="protein sequence ID" value="ORE04455.1"/>
    <property type="molecule type" value="Genomic_DNA"/>
</dbReference>
<dbReference type="CDD" id="cd18008">
    <property type="entry name" value="DEXDc_SHPRH-like"/>
    <property type="match status" value="1"/>
</dbReference>
<comment type="subcellular location">
    <subcellularLocation>
        <location evidence="1">Nucleus</location>
    </subcellularLocation>
</comment>
<reference evidence="17" key="1">
    <citation type="journal article" date="2016" name="Proc. Natl. Acad. Sci. U.S.A.">
        <title>Lipid metabolic changes in an early divergent fungus govern the establishment of a mutualistic symbiosis with endobacteria.</title>
        <authorList>
            <person name="Lastovetsky O.A."/>
            <person name="Gaspar M.L."/>
            <person name="Mondo S.J."/>
            <person name="LaButti K.M."/>
            <person name="Sandor L."/>
            <person name="Grigoriev I.V."/>
            <person name="Henry S.A."/>
            <person name="Pawlowska T.E."/>
        </authorList>
    </citation>
    <scope>NUCLEOTIDE SEQUENCE [LARGE SCALE GENOMIC DNA]</scope>
    <source>
        <strain evidence="17">ATCC 52814</strain>
    </source>
</reference>
<keyword evidence="8" id="KW-0347">Helicase</keyword>
<dbReference type="Pfam" id="PF13639">
    <property type="entry name" value="zf-RING_2"/>
    <property type="match status" value="1"/>
</dbReference>
<evidence type="ECO:0000256" key="13">
    <source>
        <dbReference type="PROSITE-ProRule" id="PRU00175"/>
    </source>
</evidence>
<dbReference type="SMART" id="SM00487">
    <property type="entry name" value="DEXDc"/>
    <property type="match status" value="1"/>
</dbReference>
<keyword evidence="3" id="KW-0479">Metal-binding</keyword>
<dbReference type="VEuPathDB" id="FungiDB:BCV72DRAFT_337287"/>
<accession>A0A1X0QXI9</accession>
<dbReference type="GO" id="GO:0016818">
    <property type="term" value="F:hydrolase activity, acting on acid anhydrides, in phosphorus-containing anhydrides"/>
    <property type="evidence" value="ECO:0007669"/>
    <property type="project" value="InterPro"/>
</dbReference>
<dbReference type="Pfam" id="PF00271">
    <property type="entry name" value="Helicase_C"/>
    <property type="match status" value="1"/>
</dbReference>
<dbReference type="Gene3D" id="3.40.50.300">
    <property type="entry name" value="P-loop containing nucleotide triphosphate hydrolases"/>
    <property type="match status" value="2"/>
</dbReference>
<feature type="domain" description="Helicase ATP-binding" evidence="15">
    <location>
        <begin position="352"/>
        <end position="540"/>
    </location>
</feature>
<dbReference type="PROSITE" id="PS50089">
    <property type="entry name" value="ZF_RING_2"/>
    <property type="match status" value="1"/>
</dbReference>
<dbReference type="GO" id="GO:0005634">
    <property type="term" value="C:nucleus"/>
    <property type="evidence" value="ECO:0007669"/>
    <property type="project" value="UniProtKB-SubCell"/>
</dbReference>
<feature type="domain" description="RING-type" evidence="14">
    <location>
        <begin position="740"/>
        <end position="784"/>
    </location>
</feature>
<feature type="domain" description="Helicase C-terminal" evidence="16">
    <location>
        <begin position="827"/>
        <end position="995"/>
    </location>
</feature>
<gene>
    <name evidence="17" type="ORF">BCV72DRAFT_337287</name>
</gene>
<dbReference type="Gene3D" id="3.40.50.10810">
    <property type="entry name" value="Tandem AAA-ATPase domain"/>
    <property type="match status" value="1"/>
</dbReference>
<dbReference type="GO" id="GO:0003676">
    <property type="term" value="F:nucleic acid binding"/>
    <property type="evidence" value="ECO:0007669"/>
    <property type="project" value="InterPro"/>
</dbReference>
<dbReference type="InterPro" id="IPR014001">
    <property type="entry name" value="Helicase_ATP-bd"/>
</dbReference>
<keyword evidence="9" id="KW-0862">Zinc</keyword>
<dbReference type="Pfam" id="PF00176">
    <property type="entry name" value="SNF2-rel_dom"/>
    <property type="match status" value="1"/>
</dbReference>
<evidence type="ECO:0008006" key="18">
    <source>
        <dbReference type="Google" id="ProtNLM"/>
    </source>
</evidence>
<dbReference type="PANTHER" id="PTHR45626">
    <property type="entry name" value="TRANSCRIPTION TERMINATION FACTOR 2-RELATED"/>
    <property type="match status" value="1"/>
</dbReference>
<dbReference type="PANTHER" id="PTHR45626:SF22">
    <property type="entry name" value="DNA REPAIR PROTEIN RAD5"/>
    <property type="match status" value="1"/>
</dbReference>
<evidence type="ECO:0000259" key="14">
    <source>
        <dbReference type="PROSITE" id="PS50089"/>
    </source>
</evidence>
<dbReference type="InterPro" id="IPR014905">
    <property type="entry name" value="HIRAN"/>
</dbReference>
<dbReference type="PROSITE" id="PS51192">
    <property type="entry name" value="HELICASE_ATP_BIND_1"/>
    <property type="match status" value="1"/>
</dbReference>
<dbReference type="CDD" id="cd18793">
    <property type="entry name" value="SF2_C_SNF"/>
    <property type="match status" value="1"/>
</dbReference>
<name>A0A1X0QXI9_RHIZD</name>
<evidence type="ECO:0000259" key="16">
    <source>
        <dbReference type="PROSITE" id="PS51194"/>
    </source>
</evidence>
<dbReference type="OrthoDB" id="448448at2759"/>
<dbReference type="SUPFAM" id="SSF52540">
    <property type="entry name" value="P-loop containing nucleoside triphosphate hydrolases"/>
    <property type="match status" value="2"/>
</dbReference>
<dbReference type="CDD" id="cd14273">
    <property type="entry name" value="UBA_TAP-C_like"/>
    <property type="match status" value="1"/>
</dbReference>
<evidence type="ECO:0000256" key="4">
    <source>
        <dbReference type="ARBA" id="ARBA00022741"/>
    </source>
</evidence>
<evidence type="ECO:0000256" key="2">
    <source>
        <dbReference type="ARBA" id="ARBA00007025"/>
    </source>
</evidence>
<dbReference type="Gene3D" id="3.30.40.10">
    <property type="entry name" value="Zinc/RING finger domain, C3HC4 (zinc finger)"/>
    <property type="match status" value="1"/>
</dbReference>
<dbReference type="InterPro" id="IPR013083">
    <property type="entry name" value="Znf_RING/FYVE/PHD"/>
</dbReference>
<evidence type="ECO:0000256" key="10">
    <source>
        <dbReference type="ARBA" id="ARBA00022840"/>
    </source>
</evidence>
<proteinExistence type="inferred from homology"/>
<dbReference type="SMART" id="SM00184">
    <property type="entry name" value="RING"/>
    <property type="match status" value="1"/>
</dbReference>
<keyword evidence="5" id="KW-0227">DNA damage</keyword>
<keyword evidence="4" id="KW-0547">Nucleotide-binding</keyword>
<dbReference type="InterPro" id="IPR038718">
    <property type="entry name" value="SNF2-like_sf"/>
</dbReference>
<dbReference type="InterPro" id="IPR001650">
    <property type="entry name" value="Helicase_C-like"/>
</dbReference>
<dbReference type="InterPro" id="IPR001841">
    <property type="entry name" value="Znf_RING"/>
</dbReference>
<evidence type="ECO:0000256" key="6">
    <source>
        <dbReference type="ARBA" id="ARBA00022771"/>
    </source>
</evidence>
<dbReference type="SMART" id="SM00490">
    <property type="entry name" value="HELICc"/>
    <property type="match status" value="1"/>
</dbReference>
<evidence type="ECO:0000313" key="17">
    <source>
        <dbReference type="EMBL" id="ORE04455.1"/>
    </source>
</evidence>
<sequence>MSKRPRDNTLIESLKAILNASAEICESLLDRTNNNIEEAIDLYFSNPSSVTTQTKKKKKPNRYYLGDLVISGWSLYVGKSPVKEGDRIEISRDKNITDTTNRIVRFAHEGTQLGRLPREIANYVSILLDQNICQFEGTVVWCPNELKIGEDIIITIKCYIMPTAMHINTFLHNYIPKANKSRQRDKVEDVSTLRKTSLVQLFKNLGMRPVRSSIRRMLGGDDTWDMILQSINTRTESDSLERDELQELNEDEEENKEVSDDQLNTIYERAQVFDAEIRPMESPDTLTLQLKEYQKRALAWMTAKESLHYEDGDLDMRALHPLWEEYSFPDTTSEYQFFYFNPYTGELSLEFPEANTQERGGILADEMGLGKTIEVLSLIHSDKSRYDHSRIQLKSQSKKSPTTLIVCPMSLLAQWRDEIIRASKPNSIRLEVFYGDDRSSLSLNTLCQWNGSAPDVLITTYGVLVGEWSRAQQDASATTLYDIEFWRVVLDEAHQIKNPSTKTSNACKDIFATRRWAVTGTPIQNKLDDLYALVRFLKHEPWANHAFWKTFITLPFEKKDPRALAAVQTVLEPIVLRRTKNMRDSRGQPMVPLPSKTIRIEYLSFSPEEQDIYDAIYNDSKIKFSYFCEAGKLGKNYASIFQLLTRLRQICCHPYLVLQNNQGKTTEVKAEGGRSVLLEDLVAKHATTSQVSSSSAESSNSYRLNVLQNLLEMQRKGSSITEKTGTIAEQGNLPAVPEECPICFESMDSMIAMPCMHMACRPCVMDYFQKKEDQGQPGDCPICRTGPILQNQLLEIAQQQPGEDDKNPKINVRKAVGGFKPSTKINALMKLLRQYDKEKLKTVVFSQFTSFLDIIGEALDYENIHFTRLDGSHSQPQREKVLSTFATSGKKGANVLLISLRAGGVGLNLTCANRVVMMDPWWNFAIESQAIDRVHRLGQQKEVIVTRFIVKGTVEERILEIQDSKHTLVNDLYMSRDETKNRKLDELKLLFSKKA</sequence>
<dbReference type="GO" id="GO:0005524">
    <property type="term" value="F:ATP binding"/>
    <property type="evidence" value="ECO:0007669"/>
    <property type="project" value="UniProtKB-KW"/>
</dbReference>
<evidence type="ECO:0000256" key="12">
    <source>
        <dbReference type="ARBA" id="ARBA00023242"/>
    </source>
</evidence>
<evidence type="ECO:0000256" key="8">
    <source>
        <dbReference type="ARBA" id="ARBA00022806"/>
    </source>
</evidence>